<sequence>MLNFIKQSFRFSIKSILAFSLLSFLICVAVFSRSYPDQFSFRDMIWFPIGILLCAGLYYLWIWLLGKSNRFTIFFLSTLSLACYGIGLVSFDTQPVSDYKMIWQTANEIANGTFDANLLKGYDYMAVYHWQIGMAVLESVLIKLFGSHFTVLKVFSCVCSLLISYLVYVITSSKIGLSAGKAAYVLSAVFVSYIMSVNQLSNHQFGTIFLLLSLYFLDKQKYKFALLGGILAAVLNVFRAIAIIVLVAAIVIAIYRMLRDGKVAFHLKNLALTLIGYAISTALFSVVFLQLHYTSGPITENRIPYFKFHKGLTEYSEPFTDLKRFDGNQQEFNNWEKKEVGVLLGNPKGTAVFVANKMVRFLGLFDGQFEHTYNQDETVWKKNPVRAFYSIGWMQYAIYVLLALIGYSWWCKRNDLDIFQVWFVGNTLVYLFIEAISHYRFEHYIFIFMMAGCGFTVIKNRFSAKAEDSVIS</sequence>
<feature type="transmembrane region" description="Helical" evidence="1">
    <location>
        <begin position="44"/>
        <end position="64"/>
    </location>
</feature>
<gene>
    <name evidence="2" type="ORF">G6047_08255</name>
</gene>
<feature type="transmembrane region" description="Helical" evidence="1">
    <location>
        <begin position="387"/>
        <end position="410"/>
    </location>
</feature>
<evidence type="ECO:0000313" key="2">
    <source>
        <dbReference type="EMBL" id="NMH28022.1"/>
    </source>
</evidence>
<comment type="caution">
    <text evidence="2">The sequence shown here is derived from an EMBL/GenBank/DDBJ whole genome shotgun (WGS) entry which is preliminary data.</text>
</comment>
<dbReference type="RefSeq" id="WP_169527136.1">
    <property type="nucleotide sequence ID" value="NZ_JAAMPU010000104.1"/>
</dbReference>
<keyword evidence="1" id="KW-0472">Membrane</keyword>
<evidence type="ECO:0000256" key="1">
    <source>
        <dbReference type="SAM" id="Phobius"/>
    </source>
</evidence>
<feature type="transmembrane region" description="Helical" evidence="1">
    <location>
        <begin position="175"/>
        <end position="194"/>
    </location>
</feature>
<proteinExistence type="predicted"/>
<name>A0A972FLU9_9FLAO</name>
<feature type="transmembrane region" description="Helical" evidence="1">
    <location>
        <begin position="149"/>
        <end position="168"/>
    </location>
</feature>
<organism evidence="2 3">
    <name type="scientific">Flavobacterium silvaticum</name>
    <dbReference type="NCBI Taxonomy" id="1852020"/>
    <lineage>
        <taxon>Bacteria</taxon>
        <taxon>Pseudomonadati</taxon>
        <taxon>Bacteroidota</taxon>
        <taxon>Flavobacteriia</taxon>
        <taxon>Flavobacteriales</taxon>
        <taxon>Flavobacteriaceae</taxon>
        <taxon>Flavobacterium</taxon>
    </lineage>
</organism>
<reference evidence="2" key="1">
    <citation type="submission" date="2020-02" db="EMBL/GenBank/DDBJ databases">
        <title>Flavobacterium sp. genome.</title>
        <authorList>
            <person name="Jung H.S."/>
            <person name="Baek J.H."/>
            <person name="Jeon C.O."/>
        </authorList>
    </citation>
    <scope>NUCLEOTIDE SEQUENCE</scope>
    <source>
        <strain evidence="2">SE-s28</strain>
    </source>
</reference>
<protein>
    <submittedName>
        <fullName evidence="2">Glycosyltransferase family 39 protein</fullName>
    </submittedName>
</protein>
<keyword evidence="1" id="KW-0812">Transmembrane</keyword>
<feature type="transmembrane region" description="Helical" evidence="1">
    <location>
        <begin position="224"/>
        <end position="254"/>
    </location>
</feature>
<dbReference type="AlphaFoldDB" id="A0A972FLU9"/>
<accession>A0A972FLU9</accession>
<keyword evidence="1" id="KW-1133">Transmembrane helix</keyword>
<dbReference type="EMBL" id="JAAMPU010000104">
    <property type="protein sequence ID" value="NMH28022.1"/>
    <property type="molecule type" value="Genomic_DNA"/>
</dbReference>
<dbReference type="Proteomes" id="UP000712080">
    <property type="component" value="Unassembled WGS sequence"/>
</dbReference>
<feature type="transmembrane region" description="Helical" evidence="1">
    <location>
        <begin position="416"/>
        <end position="433"/>
    </location>
</feature>
<keyword evidence="3" id="KW-1185">Reference proteome</keyword>
<feature type="transmembrane region" description="Helical" evidence="1">
    <location>
        <begin position="274"/>
        <end position="293"/>
    </location>
</feature>
<evidence type="ECO:0000313" key="3">
    <source>
        <dbReference type="Proteomes" id="UP000712080"/>
    </source>
</evidence>
<feature type="transmembrane region" description="Helical" evidence="1">
    <location>
        <begin position="200"/>
        <end position="217"/>
    </location>
</feature>
<feature type="transmembrane region" description="Helical" evidence="1">
    <location>
        <begin position="71"/>
        <end position="91"/>
    </location>
</feature>
<feature type="transmembrane region" description="Helical" evidence="1">
    <location>
        <begin position="12"/>
        <end position="32"/>
    </location>
</feature>